<dbReference type="Proteomes" id="UP000324897">
    <property type="component" value="Unassembled WGS sequence"/>
</dbReference>
<protein>
    <submittedName>
        <fullName evidence="2">Uncharacterized protein</fullName>
    </submittedName>
</protein>
<proteinExistence type="predicted"/>
<feature type="region of interest" description="Disordered" evidence="1">
    <location>
        <begin position="1"/>
        <end position="23"/>
    </location>
</feature>
<dbReference type="Gramene" id="TVU35840">
    <property type="protein sequence ID" value="TVU35840"/>
    <property type="gene ID" value="EJB05_17747"/>
</dbReference>
<organism evidence="2 3">
    <name type="scientific">Eragrostis curvula</name>
    <name type="common">weeping love grass</name>
    <dbReference type="NCBI Taxonomy" id="38414"/>
    <lineage>
        <taxon>Eukaryota</taxon>
        <taxon>Viridiplantae</taxon>
        <taxon>Streptophyta</taxon>
        <taxon>Embryophyta</taxon>
        <taxon>Tracheophyta</taxon>
        <taxon>Spermatophyta</taxon>
        <taxon>Magnoliopsida</taxon>
        <taxon>Liliopsida</taxon>
        <taxon>Poales</taxon>
        <taxon>Poaceae</taxon>
        <taxon>PACMAD clade</taxon>
        <taxon>Chloridoideae</taxon>
        <taxon>Eragrostideae</taxon>
        <taxon>Eragrostidinae</taxon>
        <taxon>Eragrostis</taxon>
    </lineage>
</organism>
<sequence>MASQAETPWADPNRCSSAPADGGAAPVSACICIARSRSRTAKLRLAHNPTSLCPPTNRCSSAPADGGAAPDRIVTSSDSVVNPNPLSHEWNCTAEVELPRSRAVRRRTRCASSSSSREHPQMSMRLLGNGNVRFELNFDLKEMGWSVGAFIDGNCAFLQGAAKLEDSFGCFFFSAVQDFLLFAVDLQTKGWCLSIFLQFFF</sequence>
<feature type="non-terminal residue" evidence="2">
    <location>
        <position position="1"/>
    </location>
</feature>
<comment type="caution">
    <text evidence="2">The sequence shown here is derived from an EMBL/GenBank/DDBJ whole genome shotgun (WGS) entry which is preliminary data.</text>
</comment>
<dbReference type="AlphaFoldDB" id="A0A5J9VLB7"/>
<keyword evidence="3" id="KW-1185">Reference proteome</keyword>
<name>A0A5J9VLB7_9POAL</name>
<gene>
    <name evidence="2" type="ORF">EJB05_17747</name>
</gene>
<dbReference type="EMBL" id="RWGY01000009">
    <property type="protein sequence ID" value="TVU35840.1"/>
    <property type="molecule type" value="Genomic_DNA"/>
</dbReference>
<evidence type="ECO:0000256" key="1">
    <source>
        <dbReference type="SAM" id="MobiDB-lite"/>
    </source>
</evidence>
<evidence type="ECO:0000313" key="3">
    <source>
        <dbReference type="Proteomes" id="UP000324897"/>
    </source>
</evidence>
<accession>A0A5J9VLB7</accession>
<reference evidence="2 3" key="1">
    <citation type="journal article" date="2019" name="Sci. Rep.">
        <title>A high-quality genome of Eragrostis curvula grass provides insights into Poaceae evolution and supports new strategies to enhance forage quality.</title>
        <authorList>
            <person name="Carballo J."/>
            <person name="Santos B.A.C.M."/>
            <person name="Zappacosta D."/>
            <person name="Garbus I."/>
            <person name="Selva J.P."/>
            <person name="Gallo C.A."/>
            <person name="Diaz A."/>
            <person name="Albertini E."/>
            <person name="Caccamo M."/>
            <person name="Echenique V."/>
        </authorList>
    </citation>
    <scope>NUCLEOTIDE SEQUENCE [LARGE SCALE GENOMIC DNA]</scope>
    <source>
        <strain evidence="3">cv. Victoria</strain>
        <tissue evidence="2">Leaf</tissue>
    </source>
</reference>
<evidence type="ECO:0000313" key="2">
    <source>
        <dbReference type="EMBL" id="TVU35840.1"/>
    </source>
</evidence>